<proteinExistence type="predicted"/>
<dbReference type="PANTHER" id="PTHR45870:SF2">
    <property type="entry name" value="TUBULIN MONOGLYCYLASE TTLL3"/>
    <property type="match status" value="1"/>
</dbReference>
<comment type="subcellular location">
    <subcellularLocation>
        <location evidence="1">Cytoplasm</location>
        <location evidence="1">Cytoskeleton</location>
        <location evidence="1">Flagellum axoneme</location>
    </subcellularLocation>
</comment>
<keyword evidence="2" id="KW-0963">Cytoplasm</keyword>
<protein>
    <recommendedName>
        <fullName evidence="12">Tubulin monoglycylase TTLL3</fullName>
    </recommendedName>
</protein>
<feature type="compositionally biased region" description="Polar residues" evidence="9">
    <location>
        <begin position="1010"/>
        <end position="1023"/>
    </location>
</feature>
<keyword evidence="4" id="KW-0547">Nucleotide-binding</keyword>
<dbReference type="Pfam" id="PF03133">
    <property type="entry name" value="TTL"/>
    <property type="match status" value="1"/>
</dbReference>
<dbReference type="Proteomes" id="UP000694562">
    <property type="component" value="Unplaced"/>
</dbReference>
<feature type="region of interest" description="Disordered" evidence="9">
    <location>
        <begin position="819"/>
        <end position="853"/>
    </location>
</feature>
<dbReference type="AlphaFoldDB" id="A0A8C4UCD3"/>
<dbReference type="PROSITE" id="PS51221">
    <property type="entry name" value="TTL"/>
    <property type="match status" value="1"/>
</dbReference>
<dbReference type="Gene3D" id="3.30.470.20">
    <property type="entry name" value="ATP-grasp fold, B domain"/>
    <property type="match status" value="1"/>
</dbReference>
<evidence type="ECO:0000313" key="11">
    <source>
        <dbReference type="Proteomes" id="UP000694562"/>
    </source>
</evidence>
<dbReference type="GO" id="GO:0060271">
    <property type="term" value="P:cilium assembly"/>
    <property type="evidence" value="ECO:0007669"/>
    <property type="project" value="TreeGrafter"/>
</dbReference>
<evidence type="ECO:0000313" key="10">
    <source>
        <dbReference type="Ensembl" id="ENSFTIP00000010411.1"/>
    </source>
</evidence>
<reference evidence="10" key="1">
    <citation type="submission" date="2025-08" db="UniProtKB">
        <authorList>
            <consortium name="Ensembl"/>
        </authorList>
    </citation>
    <scope>IDENTIFICATION</scope>
</reference>
<name>A0A8C4UCD3_FALTI</name>
<evidence type="ECO:0008006" key="12">
    <source>
        <dbReference type="Google" id="ProtNLM"/>
    </source>
</evidence>
<keyword evidence="7" id="KW-0206">Cytoskeleton</keyword>
<feature type="compositionally biased region" description="Polar residues" evidence="9">
    <location>
        <begin position="992"/>
        <end position="1001"/>
    </location>
</feature>
<dbReference type="GO" id="GO:0005524">
    <property type="term" value="F:ATP binding"/>
    <property type="evidence" value="ECO:0007669"/>
    <property type="project" value="UniProtKB-KW"/>
</dbReference>
<sequence>MPGPASWQRSFLRIFRPWCRTPWLPDACARQALCLRLLPLPPLRTAGPGPACPPPGRAAELGAAPACGRAAPVAAPVSSRFLNGCRGTMPQREQPRARRAHGWRQRSARGAVAGAEDIPAVPWPARLGTRAQQGIPGPVQCSQDTSMKLGRPANAMSGTTSSVRQRQAGRHVLPLPAHPVGLGTWGQRAQPGLASWTGLTGQATATTTGHRSCHHPLLNPEQFKRARLHVERAIKEKKIFTVQGPYPVMRSLLRARGWVERKLPSTGRVGSCPEQQHGSQERQLQEEDEGSDGAEQGEAVLGLQLGSPCREAQPLLGTPEPLSFSWPPDEEEEEEEEEQWDEDPDGIHDLMSCLVRDQVPNFIWTSRCSTDCRLLRQDQVVNHYAGVGAFTTKEGLCQNLRNLPWFDQADPDAFFPRCYRLGAADERQAFIEDFRLTAARSLLRVALERAGDVPEGTEQPLKAGEGPAGSGSLLPPQLVEEALQVCRQHLASLGHQDIDWDPSAPRMTDADWDRFLRDYYHVVHLGARLVLSEAQREQCRALLCCLAEQLPQFGMEGDRNVWILKPGAKSCGRGIVCTARLEEVLELAGGCRAPSARVGSWVVQKYVERLLLIFGTKFDIRQWFLVTNWNPLTVWFYRECYLRFCSQPFSLRRLDPARHLCNVSIQKQFKSVRSQHPLLPPDRIWSSRQFQAYLAQVGQADVWHQVMVPGMKAAVVGTLRSTRDLVRSRKGSFELYGADFAFGEDYQPWLLEINVSPTMAPSSVVTSRLCANVQRDTLRVVLDHKDNPTCPTGAFELIYKEAVMPRPLAVGLKLTVEGHSLRKPQSQGKPPTAAPGARQPIVPPSPWGRASHVPHPAAAWEKLVPLGRWNRRCPTGSARPAPLQSPRCCAGSCCSSAACSGHPRQLCCSSSVHPLARVPIPPPRGAPSQLLGTHRPAPLLPSRRGMTPTQAGTWHLDPVPPKPCCREGACSSSQGGHRRAVTLKAIQERTTQHPVPHSWSTAAAPARPHLSQTPSLGRGTQPTLRGGCNKRL</sequence>
<dbReference type="OrthoDB" id="202825at2759"/>
<evidence type="ECO:0000256" key="7">
    <source>
        <dbReference type="ARBA" id="ARBA00023212"/>
    </source>
</evidence>
<evidence type="ECO:0000256" key="1">
    <source>
        <dbReference type="ARBA" id="ARBA00004611"/>
    </source>
</evidence>
<dbReference type="GO" id="GO:0015630">
    <property type="term" value="C:microtubule cytoskeleton"/>
    <property type="evidence" value="ECO:0007669"/>
    <property type="project" value="TreeGrafter"/>
</dbReference>
<evidence type="ECO:0000256" key="8">
    <source>
        <dbReference type="ARBA" id="ARBA00048944"/>
    </source>
</evidence>
<evidence type="ECO:0000256" key="5">
    <source>
        <dbReference type="ARBA" id="ARBA00022840"/>
    </source>
</evidence>
<feature type="region of interest" description="Disordered" evidence="9">
    <location>
        <begin position="85"/>
        <end position="113"/>
    </location>
</feature>
<evidence type="ECO:0000256" key="2">
    <source>
        <dbReference type="ARBA" id="ARBA00022490"/>
    </source>
</evidence>
<reference evidence="10" key="2">
    <citation type="submission" date="2025-09" db="UniProtKB">
        <authorList>
            <consortium name="Ensembl"/>
        </authorList>
    </citation>
    <scope>IDENTIFICATION</scope>
</reference>
<keyword evidence="5" id="KW-0067">ATP-binding</keyword>
<accession>A0A8C4UCD3</accession>
<feature type="compositionally biased region" description="Acidic residues" evidence="9">
    <location>
        <begin position="328"/>
        <end position="344"/>
    </location>
</feature>
<dbReference type="GO" id="GO:0003341">
    <property type="term" value="P:cilium movement"/>
    <property type="evidence" value="ECO:0007669"/>
    <property type="project" value="TreeGrafter"/>
</dbReference>
<dbReference type="FunFam" id="3.30.470.20:FF:000032">
    <property type="entry name" value="tubulin monoglycylase TTLL3 isoform X2"/>
    <property type="match status" value="1"/>
</dbReference>
<dbReference type="Ensembl" id="ENSFTIT00000010868.1">
    <property type="protein sequence ID" value="ENSFTIP00000010411.1"/>
    <property type="gene ID" value="ENSFTIG00000006989.1"/>
</dbReference>
<evidence type="ECO:0000256" key="6">
    <source>
        <dbReference type="ARBA" id="ARBA00022846"/>
    </source>
</evidence>
<feature type="region of interest" description="Disordered" evidence="9">
    <location>
        <begin position="264"/>
        <end position="294"/>
    </location>
</feature>
<dbReference type="SUPFAM" id="SSF56059">
    <property type="entry name" value="Glutathione synthetase ATP-binding domain-like"/>
    <property type="match status" value="1"/>
</dbReference>
<evidence type="ECO:0000256" key="3">
    <source>
        <dbReference type="ARBA" id="ARBA00022598"/>
    </source>
</evidence>
<organism evidence="10 11">
    <name type="scientific">Falco tinnunculus</name>
    <name type="common">Common kestrel</name>
    <dbReference type="NCBI Taxonomy" id="100819"/>
    <lineage>
        <taxon>Eukaryota</taxon>
        <taxon>Metazoa</taxon>
        <taxon>Chordata</taxon>
        <taxon>Craniata</taxon>
        <taxon>Vertebrata</taxon>
        <taxon>Euteleostomi</taxon>
        <taxon>Archelosauria</taxon>
        <taxon>Archosauria</taxon>
        <taxon>Dinosauria</taxon>
        <taxon>Saurischia</taxon>
        <taxon>Theropoda</taxon>
        <taxon>Coelurosauria</taxon>
        <taxon>Aves</taxon>
        <taxon>Neognathae</taxon>
        <taxon>Neoaves</taxon>
        <taxon>Telluraves</taxon>
        <taxon>Australaves</taxon>
        <taxon>Falconiformes</taxon>
        <taxon>Falconidae</taxon>
        <taxon>Falco</taxon>
    </lineage>
</organism>
<keyword evidence="6" id="KW-0969">Cilium</keyword>
<feature type="compositionally biased region" description="Basic residues" evidence="9">
    <location>
        <begin position="97"/>
        <end position="107"/>
    </location>
</feature>
<feature type="region of interest" description="Disordered" evidence="9">
    <location>
        <begin position="310"/>
        <end position="347"/>
    </location>
</feature>
<evidence type="ECO:0000256" key="9">
    <source>
        <dbReference type="SAM" id="MobiDB-lite"/>
    </source>
</evidence>
<dbReference type="InterPro" id="IPR004344">
    <property type="entry name" value="TTL/TTLL_fam"/>
</dbReference>
<dbReference type="InterPro" id="IPR051437">
    <property type="entry name" value="TTLL_monoglycylase"/>
</dbReference>
<comment type="catalytic activity">
    <reaction evidence="8">
        <text>L-glutamyl-[protein] + glycine + ATP = glycyl-L-glutamyl-[protein] + ADP + phosphate + H(+)</text>
        <dbReference type="Rhea" id="RHEA:67180"/>
        <dbReference type="Rhea" id="RHEA-COMP:10208"/>
        <dbReference type="Rhea" id="RHEA-COMP:17207"/>
        <dbReference type="ChEBI" id="CHEBI:15378"/>
        <dbReference type="ChEBI" id="CHEBI:29973"/>
        <dbReference type="ChEBI" id="CHEBI:30616"/>
        <dbReference type="ChEBI" id="CHEBI:43474"/>
        <dbReference type="ChEBI" id="CHEBI:57305"/>
        <dbReference type="ChEBI" id="CHEBI:167890"/>
        <dbReference type="ChEBI" id="CHEBI:456216"/>
    </reaction>
    <physiologicalReaction direction="left-to-right" evidence="8">
        <dbReference type="Rhea" id="RHEA:67181"/>
    </physiologicalReaction>
</comment>
<feature type="region of interest" description="Disordered" evidence="9">
    <location>
        <begin position="989"/>
        <end position="1032"/>
    </location>
</feature>
<keyword evidence="3" id="KW-0436">Ligase</keyword>
<dbReference type="GO" id="GO:0005930">
    <property type="term" value="C:axoneme"/>
    <property type="evidence" value="ECO:0007669"/>
    <property type="project" value="TreeGrafter"/>
</dbReference>
<dbReference type="PANTHER" id="PTHR45870">
    <property type="entry name" value="TUBULIN MONOGLYCYLASE TTLL3"/>
    <property type="match status" value="1"/>
</dbReference>
<keyword evidence="6" id="KW-0282">Flagellum</keyword>
<keyword evidence="11" id="KW-1185">Reference proteome</keyword>
<dbReference type="GO" id="GO:0070736">
    <property type="term" value="F:protein-glycine ligase activity, initiating"/>
    <property type="evidence" value="ECO:0007669"/>
    <property type="project" value="TreeGrafter"/>
</dbReference>
<evidence type="ECO:0000256" key="4">
    <source>
        <dbReference type="ARBA" id="ARBA00022741"/>
    </source>
</evidence>
<keyword evidence="6" id="KW-0966">Cell projection</keyword>